<dbReference type="AlphaFoldDB" id="Q1DAJ6"/>
<dbReference type="EnsemblBacteria" id="ABF89026">
    <property type="protein sequence ID" value="ABF89026"/>
    <property type="gene ID" value="MXAN_2099"/>
</dbReference>
<dbReference type="KEGG" id="mxa:MXAN_2099"/>
<dbReference type="Pfam" id="PF07791">
    <property type="entry name" value="Imm11"/>
    <property type="match status" value="1"/>
</dbReference>
<gene>
    <name evidence="2" type="ordered locus">MXAN_2099</name>
</gene>
<sequence length="154" mass="17212">MGIRYPDPVQEPIPCYLDPRSGPVMPDLIIDVPLFSQRLIEVLKGAGVRNLDLYDAEVIDREREKTYSHYKAVNIVGLVSCADLPRSEYLPGYKPPLMKFTKLRVDESRTLGLPLFRLAEDSLVILVSEAVKQAVEAAKLVGVRVVSLEEPSAY</sequence>
<keyword evidence="3" id="KW-1185">Reference proteome</keyword>
<dbReference type="EMBL" id="CP000113">
    <property type="protein sequence ID" value="ABF89026.1"/>
    <property type="molecule type" value="Genomic_DNA"/>
</dbReference>
<organism evidence="2 3">
    <name type="scientific">Myxococcus xanthus (strain DK1622)</name>
    <dbReference type="NCBI Taxonomy" id="246197"/>
    <lineage>
        <taxon>Bacteria</taxon>
        <taxon>Pseudomonadati</taxon>
        <taxon>Myxococcota</taxon>
        <taxon>Myxococcia</taxon>
        <taxon>Myxococcales</taxon>
        <taxon>Cystobacterineae</taxon>
        <taxon>Myxococcaceae</taxon>
        <taxon>Myxococcus</taxon>
    </lineage>
</organism>
<dbReference type="STRING" id="246197.MXAN_2099"/>
<protein>
    <recommendedName>
        <fullName evidence="1">Immunity MXAN-0049 protein domain-containing protein</fullName>
    </recommendedName>
</protein>
<dbReference type="InterPro" id="IPR012433">
    <property type="entry name" value="Imm11"/>
</dbReference>
<feature type="domain" description="Immunity MXAN-0049 protein" evidence="1">
    <location>
        <begin position="8"/>
        <end position="144"/>
    </location>
</feature>
<accession>Q1DAJ6</accession>
<dbReference type="Proteomes" id="UP000002402">
    <property type="component" value="Chromosome"/>
</dbReference>
<dbReference type="eggNOG" id="ENOG50314SV">
    <property type="taxonomic scope" value="Bacteria"/>
</dbReference>
<evidence type="ECO:0000313" key="3">
    <source>
        <dbReference type="Proteomes" id="UP000002402"/>
    </source>
</evidence>
<dbReference type="HOGENOM" id="CLU_120902_1_0_7"/>
<name>Q1DAJ6_MYXXD</name>
<evidence type="ECO:0000313" key="2">
    <source>
        <dbReference type="EMBL" id="ABF89026.1"/>
    </source>
</evidence>
<proteinExistence type="predicted"/>
<evidence type="ECO:0000259" key="1">
    <source>
        <dbReference type="Pfam" id="PF07791"/>
    </source>
</evidence>
<reference evidence="2 3" key="1">
    <citation type="journal article" date="2006" name="Proc. Natl. Acad. Sci. U.S.A.">
        <title>Evolution of sensory complexity recorded in a myxobacterial genome.</title>
        <authorList>
            <person name="Goldman B.S."/>
            <person name="Nierman W.C."/>
            <person name="Kaiser D."/>
            <person name="Slater S.C."/>
            <person name="Durkin A.S."/>
            <person name="Eisen J.A."/>
            <person name="Ronning C.M."/>
            <person name="Barbazuk W.B."/>
            <person name="Blanchard M."/>
            <person name="Field C."/>
            <person name="Halling C."/>
            <person name="Hinkle G."/>
            <person name="Iartchuk O."/>
            <person name="Kim H.S."/>
            <person name="Mackenzie C."/>
            <person name="Madupu R."/>
            <person name="Miller N."/>
            <person name="Shvartsbeyn A."/>
            <person name="Sullivan S.A."/>
            <person name="Vaudin M."/>
            <person name="Wiegand R."/>
            <person name="Kaplan H.B."/>
        </authorList>
    </citation>
    <scope>NUCLEOTIDE SEQUENCE [LARGE SCALE GENOMIC DNA]</scope>
    <source>
        <strain evidence="3">DK1622</strain>
    </source>
</reference>